<dbReference type="Pfam" id="PF00450">
    <property type="entry name" value="Peptidase_S10"/>
    <property type="match status" value="1"/>
</dbReference>
<protein>
    <recommendedName>
        <fullName evidence="6">Carboxypeptidase</fullName>
    </recommendedName>
</protein>
<comment type="caution">
    <text evidence="4">The sequence shown here is derived from an EMBL/GenBank/DDBJ whole genome shotgun (WGS) entry which is preliminary data.</text>
</comment>
<dbReference type="GO" id="GO:0004185">
    <property type="term" value="F:serine-type carboxypeptidase activity"/>
    <property type="evidence" value="ECO:0007669"/>
    <property type="project" value="InterPro"/>
</dbReference>
<evidence type="ECO:0000256" key="2">
    <source>
        <dbReference type="SAM" id="MobiDB-lite"/>
    </source>
</evidence>
<dbReference type="GO" id="GO:0006508">
    <property type="term" value="P:proteolysis"/>
    <property type="evidence" value="ECO:0007669"/>
    <property type="project" value="InterPro"/>
</dbReference>
<organism evidence="4 5">
    <name type="scientific">Miscanthus lutarioriparius</name>
    <dbReference type="NCBI Taxonomy" id="422564"/>
    <lineage>
        <taxon>Eukaryota</taxon>
        <taxon>Viridiplantae</taxon>
        <taxon>Streptophyta</taxon>
        <taxon>Embryophyta</taxon>
        <taxon>Tracheophyta</taxon>
        <taxon>Spermatophyta</taxon>
        <taxon>Magnoliopsida</taxon>
        <taxon>Liliopsida</taxon>
        <taxon>Poales</taxon>
        <taxon>Poaceae</taxon>
        <taxon>PACMAD clade</taxon>
        <taxon>Panicoideae</taxon>
        <taxon>Andropogonodae</taxon>
        <taxon>Andropogoneae</taxon>
        <taxon>Saccharinae</taxon>
        <taxon>Miscanthus</taxon>
    </lineage>
</organism>
<evidence type="ECO:0000313" key="4">
    <source>
        <dbReference type="EMBL" id="CAD6211425.1"/>
    </source>
</evidence>
<dbReference type="AlphaFoldDB" id="A0A811MVK9"/>
<feature type="signal peptide" evidence="3">
    <location>
        <begin position="1"/>
        <end position="23"/>
    </location>
</feature>
<evidence type="ECO:0000256" key="3">
    <source>
        <dbReference type="SAM" id="SignalP"/>
    </source>
</evidence>
<feature type="compositionally biased region" description="Acidic residues" evidence="2">
    <location>
        <begin position="628"/>
        <end position="640"/>
    </location>
</feature>
<keyword evidence="5" id="KW-1185">Reference proteome</keyword>
<evidence type="ECO:0008006" key="6">
    <source>
        <dbReference type="Google" id="ProtNLM"/>
    </source>
</evidence>
<feature type="chain" id="PRO_5041261392" description="Carboxypeptidase" evidence="3">
    <location>
        <begin position="24"/>
        <end position="971"/>
    </location>
</feature>
<dbReference type="OrthoDB" id="443318at2759"/>
<dbReference type="SUPFAM" id="SSF53474">
    <property type="entry name" value="alpha/beta-Hydrolases"/>
    <property type="match status" value="1"/>
</dbReference>
<dbReference type="EMBL" id="CAJGYO010000002">
    <property type="protein sequence ID" value="CAD6211425.1"/>
    <property type="molecule type" value="Genomic_DNA"/>
</dbReference>
<dbReference type="InterPro" id="IPR029058">
    <property type="entry name" value="AB_hydrolase_fold"/>
</dbReference>
<name>A0A811MVK9_9POAL</name>
<dbReference type="Gene3D" id="3.40.50.1820">
    <property type="entry name" value="alpha/beta hydrolase"/>
    <property type="match status" value="1"/>
</dbReference>
<dbReference type="PROSITE" id="PS00131">
    <property type="entry name" value="CARBOXYPEPT_SER_SER"/>
    <property type="match status" value="1"/>
</dbReference>
<proteinExistence type="inferred from homology"/>
<dbReference type="PANTHER" id="PTHR31973:SF191">
    <property type="entry name" value="OS05G0489400 PROTEIN"/>
    <property type="match status" value="1"/>
</dbReference>
<keyword evidence="3" id="KW-0732">Signal</keyword>
<dbReference type="PRINTS" id="PR00724">
    <property type="entry name" value="CRBOXYPTASEC"/>
</dbReference>
<dbReference type="InterPro" id="IPR001563">
    <property type="entry name" value="Peptidase_S10"/>
</dbReference>
<accession>A0A811MVK9</accession>
<evidence type="ECO:0000256" key="1">
    <source>
        <dbReference type="ARBA" id="ARBA00009431"/>
    </source>
</evidence>
<dbReference type="FunFam" id="3.40.50.1820:FF:000123">
    <property type="entry name" value="Carboxypeptidase"/>
    <property type="match status" value="1"/>
</dbReference>
<sequence length="971" mass="108214">MDRSYYALVLLCLCLGTLRAASAASVTTGTPDGSELWGYVEVRPKAHLFWWYYKSPQRTSTPGKPWPTILWLQGGPGASGVGLGNFLEVGPLDVDLKPRNSTWLQKADLIFVDNPVGVGYSYVEDDSLLVTTDWQQAADATTLLKALVKEIPTLQSSPLFLVAESYGGKYAATLGVSVARAVRAGELKITLAGVALGDSFVSPVDFTVSYVPLLLSVSRLDDNAAAEANKRTQTVKNQIAAGQFAASQGSWNDLLAFIDTKSGSVDVYNFLLDSGMDPVSADTPAAGSSSPTPSNVQALRYSTYLGSQDSAGSSNTIDGIMNGVIKEKLKIVPKDLKWVEVSNAVYYALVNDFMKPRIDEIDELLSYGVNVTVYNGQLDVICSTDGAEAWVQKLKWDGLKTFLSLPRQSLYCGTSKGTKAFVRSYKNLHFYWILGAGHFVPADQPCIALSMIGSITQSPANFALQLGYQSNEDLKVHWLLPGKTLADGLRLIVLDTDTNVMATCVEDVKNLIVYFVHEDVFREVDWDDVVANPVTELPKVISPSKVQNVEKNPKEKLHVFYTNLDNIRVDQAVDSEDDVLWDSDNEIEERDVDLFDDLVTSHVQVKDHKKAKGNKLNTLEISRPVQGSDEEDIDDEGLDLPESDGEGDTYYGLHNCQKEWVLKRCTAKWLAAKYIESFRANDKMSITSFGRTVQKDRNLTPSRSKLARARRWIMKVIHGDEVLQFNSLWDYGNELRKSNPGSSFYLNLQGSLFSSCYMSLDACKRGFLAGCRPIICLDGCHVKTKFGGQLLTTAGMDPNDCIYPIAFAVVEGLIPAVKQVFPDSEHWFCVRSSSVQQWTRNIEKMKALNEDAYKWLEKMPPNTWVRAYFSEFPKCDILLNNNCEVFNSYILEARELPILSMLERIKCQLMTRHYNKQQELGKNIQGAFCPKIRKKVAKNVEFVNMCFASPLGQGVFQVQIKDYQHIQCKDM</sequence>
<feature type="region of interest" description="Disordered" evidence="2">
    <location>
        <begin position="619"/>
        <end position="640"/>
    </location>
</feature>
<evidence type="ECO:0000313" key="5">
    <source>
        <dbReference type="Proteomes" id="UP000604825"/>
    </source>
</evidence>
<gene>
    <name evidence="4" type="ORF">NCGR_LOCUS7396</name>
</gene>
<reference evidence="4" key="1">
    <citation type="submission" date="2020-10" db="EMBL/GenBank/DDBJ databases">
        <authorList>
            <person name="Han B."/>
            <person name="Lu T."/>
            <person name="Zhao Q."/>
            <person name="Huang X."/>
            <person name="Zhao Y."/>
        </authorList>
    </citation>
    <scope>NUCLEOTIDE SEQUENCE</scope>
</reference>
<comment type="similarity">
    <text evidence="1">Belongs to the peptidase S10 family.</text>
</comment>
<dbReference type="PANTHER" id="PTHR31973">
    <property type="entry name" value="POLYPROTEIN, PUTATIVE-RELATED"/>
    <property type="match status" value="1"/>
</dbReference>
<dbReference type="Proteomes" id="UP000604825">
    <property type="component" value="Unassembled WGS sequence"/>
</dbReference>
<dbReference type="InterPro" id="IPR018202">
    <property type="entry name" value="Ser_caboxypep_ser_AS"/>
</dbReference>